<feature type="transmembrane region" description="Helical" evidence="1">
    <location>
        <begin position="99"/>
        <end position="121"/>
    </location>
</feature>
<reference evidence="3" key="1">
    <citation type="journal article" date="2019" name="Int. J. Syst. Evol. Microbiol.">
        <title>The Global Catalogue of Microorganisms (GCM) 10K type strain sequencing project: providing services to taxonomists for standard genome sequencing and annotation.</title>
        <authorList>
            <consortium name="The Broad Institute Genomics Platform"/>
            <consortium name="The Broad Institute Genome Sequencing Center for Infectious Disease"/>
            <person name="Wu L."/>
            <person name="Ma J."/>
        </authorList>
    </citation>
    <scope>NUCLEOTIDE SEQUENCE [LARGE SCALE GENOMIC DNA]</scope>
    <source>
        <strain evidence="3">CCM 8903</strain>
    </source>
</reference>
<sequence length="155" mass="17188">MIKQATTTLLQRLNLDTRRLYWFNAGLLLASAIVYSLFALMTAQQNGMSVATLLARSLPTAAMVVTVLLNAVLGLVLLRYQQALLAAPYRLRAVLIMQVVQQGLCLNPILMLSALGVIVTLVVKSKQKLGWQYWAMSTSLFCGYLLIGLVRLMTW</sequence>
<dbReference type="RefSeq" id="WP_125749912.1">
    <property type="nucleotide sequence ID" value="NZ_JBHTON010000053.1"/>
</dbReference>
<feature type="transmembrane region" description="Helical" evidence="1">
    <location>
        <begin position="61"/>
        <end position="78"/>
    </location>
</feature>
<evidence type="ECO:0000313" key="2">
    <source>
        <dbReference type="EMBL" id="MFD1486121.1"/>
    </source>
</evidence>
<evidence type="ECO:0000313" key="3">
    <source>
        <dbReference type="Proteomes" id="UP001597252"/>
    </source>
</evidence>
<keyword evidence="3" id="KW-1185">Reference proteome</keyword>
<dbReference type="Proteomes" id="UP001597252">
    <property type="component" value="Unassembled WGS sequence"/>
</dbReference>
<dbReference type="EMBL" id="JBHTON010000053">
    <property type="protein sequence ID" value="MFD1486121.1"/>
    <property type="molecule type" value="Genomic_DNA"/>
</dbReference>
<organism evidence="2 3">
    <name type="scientific">Lacticaseibacillus baoqingensis</name>
    <dbReference type="NCBI Taxonomy" id="2486013"/>
    <lineage>
        <taxon>Bacteria</taxon>
        <taxon>Bacillati</taxon>
        <taxon>Bacillota</taxon>
        <taxon>Bacilli</taxon>
        <taxon>Lactobacillales</taxon>
        <taxon>Lactobacillaceae</taxon>
        <taxon>Lacticaseibacillus</taxon>
    </lineage>
</organism>
<gene>
    <name evidence="2" type="ORF">ACFQ5J_12885</name>
</gene>
<keyword evidence="1" id="KW-0812">Transmembrane</keyword>
<feature type="transmembrane region" description="Helical" evidence="1">
    <location>
        <begin position="21"/>
        <end position="41"/>
    </location>
</feature>
<comment type="caution">
    <text evidence="2">The sequence shown here is derived from an EMBL/GenBank/DDBJ whole genome shotgun (WGS) entry which is preliminary data.</text>
</comment>
<feature type="transmembrane region" description="Helical" evidence="1">
    <location>
        <begin position="133"/>
        <end position="153"/>
    </location>
</feature>
<keyword evidence="1" id="KW-0472">Membrane</keyword>
<keyword evidence="1" id="KW-1133">Transmembrane helix</keyword>
<evidence type="ECO:0008006" key="4">
    <source>
        <dbReference type="Google" id="ProtNLM"/>
    </source>
</evidence>
<evidence type="ECO:0000256" key="1">
    <source>
        <dbReference type="SAM" id="Phobius"/>
    </source>
</evidence>
<name>A0ABW4EAH0_9LACO</name>
<proteinExistence type="predicted"/>
<accession>A0ABW4EAH0</accession>
<protein>
    <recommendedName>
        <fullName evidence="4">Yip1 domain-containing protein</fullName>
    </recommendedName>
</protein>